<dbReference type="Gene3D" id="1.10.1520.10">
    <property type="entry name" value="Ribonuclease III domain"/>
    <property type="match status" value="1"/>
</dbReference>
<dbReference type="PANTHER" id="PTHR28160:SF1">
    <property type="entry name" value="LARGE RIBOSOMAL SUBUNIT PROTEIN ML57"/>
    <property type="match status" value="1"/>
</dbReference>
<dbReference type="Pfam" id="PF14622">
    <property type="entry name" value="Ribonucleas_3_3"/>
    <property type="match status" value="1"/>
</dbReference>
<name>A0A6H0Y3P1_9PEZI</name>
<sequence length="274" mass="30009">MTSTTRPAFICASCARSLRRAAKPTTPHRAFSSGGSSSRDSYTRVAVPTEDRMQLPRWKQTPPAMKMAFRLRPMPNQPKWKVNEDQELLDKALDRFIGDAAGRGVKGRDVLTDEVKWLAVTHKSFEQGAQGYNDRLAFLGKRILDLQAAKSLLAAPPLFQGKTAQAAEDRIQSNPLKQHSALNGLENVTTFAKQSMLASNKMHGLAARYGLVRVVRWKPRQVEQLALSGIQGVMAHALCALIGAVALQKGGKVANEVVKQRVLEPLGFSSSPVL</sequence>
<dbReference type="InterPro" id="IPR000999">
    <property type="entry name" value="RNase_III_dom"/>
</dbReference>
<evidence type="ECO:0000256" key="1">
    <source>
        <dbReference type="SAM" id="MobiDB-lite"/>
    </source>
</evidence>
<dbReference type="InterPro" id="IPR040030">
    <property type="entry name" value="Ribosomal_mL57"/>
</dbReference>
<evidence type="ECO:0000313" key="4">
    <source>
        <dbReference type="Proteomes" id="UP000503462"/>
    </source>
</evidence>
<evidence type="ECO:0000259" key="2">
    <source>
        <dbReference type="Pfam" id="PF14622"/>
    </source>
</evidence>
<feature type="domain" description="RNase III" evidence="2">
    <location>
        <begin position="113"/>
        <end position="265"/>
    </location>
</feature>
<accession>A0A6H0Y3P1</accession>
<dbReference type="GO" id="GO:0005762">
    <property type="term" value="C:mitochondrial large ribosomal subunit"/>
    <property type="evidence" value="ECO:0007669"/>
    <property type="project" value="InterPro"/>
</dbReference>
<dbReference type="FunFam" id="1.10.1520.10:FF:000018">
    <property type="entry name" value="RNase III domain protein"/>
    <property type="match status" value="1"/>
</dbReference>
<keyword evidence="4" id="KW-1185">Reference proteome</keyword>
<dbReference type="OrthoDB" id="2281895at2759"/>
<dbReference type="EMBL" id="CP051143">
    <property type="protein sequence ID" value="QIX01634.1"/>
    <property type="molecule type" value="Genomic_DNA"/>
</dbReference>
<dbReference type="GO" id="GO:0003735">
    <property type="term" value="F:structural constituent of ribosome"/>
    <property type="evidence" value="ECO:0007669"/>
    <property type="project" value="InterPro"/>
</dbReference>
<evidence type="ECO:0000313" key="3">
    <source>
        <dbReference type="EMBL" id="QIX01634.1"/>
    </source>
</evidence>
<feature type="region of interest" description="Disordered" evidence="1">
    <location>
        <begin position="22"/>
        <end position="45"/>
    </location>
</feature>
<reference evidence="3 4" key="1">
    <citation type="journal article" date="2016" name="Sci. Rep.">
        <title>Peltaster fructicola genome reveals evolution from an invasive phytopathogen to an ectophytic parasite.</title>
        <authorList>
            <person name="Xu C."/>
            <person name="Chen H."/>
            <person name="Gleason M.L."/>
            <person name="Xu J.R."/>
            <person name="Liu H."/>
            <person name="Zhang R."/>
            <person name="Sun G."/>
        </authorList>
    </citation>
    <scope>NUCLEOTIDE SEQUENCE [LARGE SCALE GENOMIC DNA]</scope>
    <source>
        <strain evidence="3 4">LNHT1506</strain>
    </source>
</reference>
<dbReference type="GO" id="GO:0006396">
    <property type="term" value="P:RNA processing"/>
    <property type="evidence" value="ECO:0007669"/>
    <property type="project" value="InterPro"/>
</dbReference>
<dbReference type="Proteomes" id="UP000503462">
    <property type="component" value="Chromosome 5"/>
</dbReference>
<organism evidence="3 4">
    <name type="scientific">Peltaster fructicola</name>
    <dbReference type="NCBI Taxonomy" id="286661"/>
    <lineage>
        <taxon>Eukaryota</taxon>
        <taxon>Fungi</taxon>
        <taxon>Dikarya</taxon>
        <taxon>Ascomycota</taxon>
        <taxon>Pezizomycotina</taxon>
        <taxon>Dothideomycetes</taxon>
        <taxon>Dothideomycetes incertae sedis</taxon>
        <taxon>Peltaster</taxon>
    </lineage>
</organism>
<dbReference type="AlphaFoldDB" id="A0A6H0Y3P1"/>
<gene>
    <name evidence="3" type="ORF">AMS68_007151</name>
</gene>
<protein>
    <recommendedName>
        <fullName evidence="2">RNase III domain-containing protein</fullName>
    </recommendedName>
</protein>
<dbReference type="PANTHER" id="PTHR28160">
    <property type="entry name" value="54S RIBOSOMAL PROTEIN L15, MITOCHONDRIAL"/>
    <property type="match status" value="1"/>
</dbReference>
<dbReference type="InterPro" id="IPR036389">
    <property type="entry name" value="RNase_III_sf"/>
</dbReference>
<dbReference type="SUPFAM" id="SSF69065">
    <property type="entry name" value="RNase III domain-like"/>
    <property type="match status" value="1"/>
</dbReference>
<proteinExistence type="predicted"/>
<dbReference type="GO" id="GO:0032543">
    <property type="term" value="P:mitochondrial translation"/>
    <property type="evidence" value="ECO:0007669"/>
    <property type="project" value="InterPro"/>
</dbReference>
<dbReference type="GO" id="GO:0004525">
    <property type="term" value="F:ribonuclease III activity"/>
    <property type="evidence" value="ECO:0007669"/>
    <property type="project" value="InterPro"/>
</dbReference>